<feature type="compositionally biased region" description="Polar residues" evidence="3">
    <location>
        <begin position="19"/>
        <end position="32"/>
    </location>
</feature>
<dbReference type="Proteomes" id="UP001519308">
    <property type="component" value="Unassembled WGS sequence"/>
</dbReference>
<dbReference type="PANTHER" id="PTHR32089">
    <property type="entry name" value="METHYL-ACCEPTING CHEMOTAXIS PROTEIN MCPB"/>
    <property type="match status" value="1"/>
</dbReference>
<evidence type="ECO:0000256" key="2">
    <source>
        <dbReference type="PROSITE-ProRule" id="PRU00284"/>
    </source>
</evidence>
<dbReference type="PROSITE" id="PS50111">
    <property type="entry name" value="CHEMOTAXIS_TRANSDUC_2"/>
    <property type="match status" value="1"/>
</dbReference>
<feature type="compositionally biased region" description="Basic and acidic residues" evidence="3">
    <location>
        <begin position="7"/>
        <end position="17"/>
    </location>
</feature>
<dbReference type="SUPFAM" id="SSF58104">
    <property type="entry name" value="Methyl-accepting chemotaxis protein (MCP) signaling domain"/>
    <property type="match status" value="1"/>
</dbReference>
<evidence type="ECO:0000313" key="6">
    <source>
        <dbReference type="Proteomes" id="UP001519308"/>
    </source>
</evidence>
<gene>
    <name evidence="5" type="ORF">J2Z44_001091</name>
</gene>
<evidence type="ECO:0000256" key="3">
    <source>
        <dbReference type="SAM" id="MobiDB-lite"/>
    </source>
</evidence>
<sequence>MNLFSKKKSEPTQEKSVELVNNPTTTENPNISNDTIEFLKDINKDIEKIISQHNSVNSEHDVLAELASKIAMQMNNISHLASDTNASTELLHKQSKSLINMTTENVDKSKEGKKTIEDIVSIIMSLDSEAKNTYTSINNLWEMIQQISQVAQIIDGIASQTNMLALNAAIEAARAGEGGRGFAVVAEEVRKLAEMTSQSTGDITSLTNKIQAEAKTALNSANKNTEVISKGVTASKNALIKIDDTLDSFGKVENQVNEVINIISTQKSHIENILTKISDIDRILRETNSQIDHHITEANVVDRKLEESVSSIAKFITAKDI</sequence>
<dbReference type="PANTHER" id="PTHR32089:SF112">
    <property type="entry name" value="LYSOZYME-LIKE PROTEIN-RELATED"/>
    <property type="match status" value="1"/>
</dbReference>
<dbReference type="SMART" id="SM00283">
    <property type="entry name" value="MA"/>
    <property type="match status" value="1"/>
</dbReference>
<dbReference type="RefSeq" id="WP_021281185.1">
    <property type="nucleotide sequence ID" value="NZ_JAGGLL010000006.1"/>
</dbReference>
<dbReference type="InterPro" id="IPR004089">
    <property type="entry name" value="MCPsignal_dom"/>
</dbReference>
<dbReference type="Pfam" id="PF00015">
    <property type="entry name" value="MCPsignal"/>
    <property type="match status" value="1"/>
</dbReference>
<keyword evidence="6" id="KW-1185">Reference proteome</keyword>
<name>A0ABS4K232_9CLOT</name>
<organism evidence="5 6">
    <name type="scientific">Clostridium punense</name>
    <dbReference type="NCBI Taxonomy" id="1054297"/>
    <lineage>
        <taxon>Bacteria</taxon>
        <taxon>Bacillati</taxon>
        <taxon>Bacillota</taxon>
        <taxon>Clostridia</taxon>
        <taxon>Eubacteriales</taxon>
        <taxon>Clostridiaceae</taxon>
        <taxon>Clostridium</taxon>
    </lineage>
</organism>
<protein>
    <submittedName>
        <fullName evidence="5">Methyl-accepting chemotaxis protein</fullName>
    </submittedName>
</protein>
<dbReference type="EMBL" id="JAGGLL010000006">
    <property type="protein sequence ID" value="MBP2021300.1"/>
    <property type="molecule type" value="Genomic_DNA"/>
</dbReference>
<proteinExistence type="predicted"/>
<reference evidence="5 6" key="1">
    <citation type="submission" date="2021-03" db="EMBL/GenBank/DDBJ databases">
        <title>Genomic Encyclopedia of Type Strains, Phase IV (KMG-IV): sequencing the most valuable type-strain genomes for metagenomic binning, comparative biology and taxonomic classification.</title>
        <authorList>
            <person name="Goeker M."/>
        </authorList>
    </citation>
    <scope>NUCLEOTIDE SEQUENCE [LARGE SCALE GENOMIC DNA]</scope>
    <source>
        <strain evidence="5 6">DSM 28650</strain>
    </source>
</reference>
<accession>A0ABS4K232</accession>
<evidence type="ECO:0000256" key="1">
    <source>
        <dbReference type="ARBA" id="ARBA00023224"/>
    </source>
</evidence>
<evidence type="ECO:0000313" key="5">
    <source>
        <dbReference type="EMBL" id="MBP2021300.1"/>
    </source>
</evidence>
<comment type="caution">
    <text evidence="5">The sequence shown here is derived from an EMBL/GenBank/DDBJ whole genome shotgun (WGS) entry which is preliminary data.</text>
</comment>
<keyword evidence="1 2" id="KW-0807">Transducer</keyword>
<feature type="region of interest" description="Disordered" evidence="3">
    <location>
        <begin position="1"/>
        <end position="32"/>
    </location>
</feature>
<evidence type="ECO:0000259" key="4">
    <source>
        <dbReference type="PROSITE" id="PS50111"/>
    </source>
</evidence>
<feature type="domain" description="Methyl-accepting transducer" evidence="4">
    <location>
        <begin position="45"/>
        <end position="281"/>
    </location>
</feature>
<dbReference type="Gene3D" id="1.10.287.950">
    <property type="entry name" value="Methyl-accepting chemotaxis protein"/>
    <property type="match status" value="1"/>
</dbReference>